<evidence type="ECO:0000313" key="1">
    <source>
        <dbReference type="EMBL" id="GIQ80196.1"/>
    </source>
</evidence>
<reference evidence="1 2" key="1">
    <citation type="journal article" date="2018" name="PLoS ONE">
        <title>The draft genome of Kipferlia bialata reveals reductive genome evolution in fornicate parasites.</title>
        <authorList>
            <person name="Tanifuji G."/>
            <person name="Takabayashi S."/>
            <person name="Kume K."/>
            <person name="Takagi M."/>
            <person name="Nakayama T."/>
            <person name="Kamikawa R."/>
            <person name="Inagaki Y."/>
            <person name="Hashimoto T."/>
        </authorList>
    </citation>
    <scope>NUCLEOTIDE SEQUENCE [LARGE SCALE GENOMIC DNA]</scope>
    <source>
        <strain evidence="1">NY0173</strain>
    </source>
</reference>
<dbReference type="AlphaFoldDB" id="A0A9K3CPL0"/>
<comment type="caution">
    <text evidence="1">The sequence shown here is derived from an EMBL/GenBank/DDBJ whole genome shotgun (WGS) entry which is preliminary data.</text>
</comment>
<sequence length="964" mass="106930">MTQTLRFSRLRLVLSSPFFALLSCMTVFVTKRAQPYVTGYTVQFHEAVKVIPDRAQQTPSIAVTSSTAPPTPDDREINNAQSPTAAISHTVSLSLAVIEWLRKMDAFLSGQFHAEVIRHNERPVDTHIFPPYVPPAEVDVLRSAMDRAEREERKGARDVVRSQLLSLLVPVWEVVVVIWEDFDTVGDRRNVVRELLAVTTSWLSKTGYTEYTSPEGRHERWESPVLSTQECVTLAQSVAYVTGTPLLREWTAVEESAPYNDISRHLAGLDAEGITLLQEIRSRNTTQVPRECYNILCGLVCPHNTTHSLVTETAIALAITETGLVRVIADNFSPLHLPLLRLLFNRLGMNMDCPRAVLDLLGIGPCLSLAETVGGEHILPPGIALPIPPLERDDYMSELYMRAPATGIETTYPTLSQTTVDQWTDLLNLVLRAGHHDSSVLADLLAVTGTQHTPFVVCLSHDVADSLSTLLEATLQDADACLERIGLVLQVASLVVTADHRLFPHCTMWFHESRHGWSEAPCEHSAVDYDSKACTRTLLESGVLDLIHRWLGAIARLPARETLGGRSWQQRRPLDLEERVSVASASIISSMSRDRNIGPQLSQYTDMIRILRDQDLPRVSARIDGYTYESRALKQRLEFIGESPVARSPEESWRDLLSSTVAAIGQLVLSELDPYVHTEMRSLIDAEMQLVMSNSEAPFLSCIIGVLTDTLDSIEAVHAYDFLTVSLLPQVLSLSLTDGVYDSAKTNAALDQCVFKGTNEALLPYAAALCSQEEMSDEDLFKAAARVGQALSYIHTVLTWPVDAPPRVALEAFLATHIDVVERLVVGTDALSQSIAGCEYVALRETDDEVRNWRYWPGYELRQIALVPAHLSERISQLVGDLFTGGAALVEGAESSDVLMGALKRQPDLEMNHSSQMSVTTQYPGKSIMERELQFWQSVKRAAAAVGRLARHERVSYSSEGSWR</sequence>
<organism evidence="1 2">
    <name type="scientific">Kipferlia bialata</name>
    <dbReference type="NCBI Taxonomy" id="797122"/>
    <lineage>
        <taxon>Eukaryota</taxon>
        <taxon>Metamonada</taxon>
        <taxon>Carpediemonas-like organisms</taxon>
        <taxon>Kipferlia</taxon>
    </lineage>
</organism>
<gene>
    <name evidence="1" type="ORF">KIPB_000955</name>
</gene>
<accession>A0A9K3CPL0</accession>
<keyword evidence="2" id="KW-1185">Reference proteome</keyword>
<protein>
    <submittedName>
        <fullName evidence="1">Uncharacterized protein</fullName>
    </submittedName>
</protein>
<dbReference type="Proteomes" id="UP000265618">
    <property type="component" value="Unassembled WGS sequence"/>
</dbReference>
<dbReference type="PROSITE" id="PS51257">
    <property type="entry name" value="PROKAR_LIPOPROTEIN"/>
    <property type="match status" value="1"/>
</dbReference>
<proteinExistence type="predicted"/>
<name>A0A9K3CPL0_9EUKA</name>
<dbReference type="EMBL" id="BDIP01000121">
    <property type="protein sequence ID" value="GIQ80196.1"/>
    <property type="molecule type" value="Genomic_DNA"/>
</dbReference>
<evidence type="ECO:0000313" key="2">
    <source>
        <dbReference type="Proteomes" id="UP000265618"/>
    </source>
</evidence>